<gene>
    <name evidence="12" type="ORF">PEVE_00016312</name>
</gene>
<dbReference type="InterPro" id="IPR000276">
    <property type="entry name" value="GPCR_Rhodpsn"/>
</dbReference>
<keyword evidence="3 10" id="KW-0812">Transmembrane</keyword>
<name>A0ABN8LZR7_9CNID</name>
<evidence type="ECO:0000256" key="1">
    <source>
        <dbReference type="ARBA" id="ARBA00004651"/>
    </source>
</evidence>
<comment type="subcellular location">
    <subcellularLocation>
        <location evidence="1">Cell membrane</location>
        <topology evidence="1">Multi-pass membrane protein</topology>
    </subcellularLocation>
</comment>
<dbReference type="Gene3D" id="1.20.1070.10">
    <property type="entry name" value="Rhodopsin 7-helix transmembrane proteins"/>
    <property type="match status" value="1"/>
</dbReference>
<dbReference type="CDD" id="cd00637">
    <property type="entry name" value="7tm_classA_rhodopsin-like"/>
    <property type="match status" value="1"/>
</dbReference>
<proteinExistence type="predicted"/>
<dbReference type="Pfam" id="PF00001">
    <property type="entry name" value="7tm_1"/>
    <property type="match status" value="1"/>
</dbReference>
<keyword evidence="8" id="KW-0325">Glycoprotein</keyword>
<comment type="caution">
    <text evidence="12">The sequence shown here is derived from an EMBL/GenBank/DDBJ whole genome shotgun (WGS) entry which is preliminary data.</text>
</comment>
<protein>
    <recommendedName>
        <fullName evidence="11">G-protein coupled receptors family 1 profile domain-containing protein</fullName>
    </recommendedName>
</protein>
<evidence type="ECO:0000256" key="3">
    <source>
        <dbReference type="ARBA" id="ARBA00022692"/>
    </source>
</evidence>
<evidence type="ECO:0000256" key="9">
    <source>
        <dbReference type="ARBA" id="ARBA00023224"/>
    </source>
</evidence>
<keyword evidence="2" id="KW-1003">Cell membrane</keyword>
<evidence type="ECO:0000256" key="8">
    <source>
        <dbReference type="ARBA" id="ARBA00023180"/>
    </source>
</evidence>
<evidence type="ECO:0000256" key="2">
    <source>
        <dbReference type="ARBA" id="ARBA00022475"/>
    </source>
</evidence>
<organism evidence="12 13">
    <name type="scientific">Porites evermanni</name>
    <dbReference type="NCBI Taxonomy" id="104178"/>
    <lineage>
        <taxon>Eukaryota</taxon>
        <taxon>Metazoa</taxon>
        <taxon>Cnidaria</taxon>
        <taxon>Anthozoa</taxon>
        <taxon>Hexacorallia</taxon>
        <taxon>Scleractinia</taxon>
        <taxon>Fungiina</taxon>
        <taxon>Poritidae</taxon>
        <taxon>Porites</taxon>
    </lineage>
</organism>
<dbReference type="PANTHER" id="PTHR24246:SF27">
    <property type="entry name" value="ADENOSINE RECEPTOR, ISOFORM A"/>
    <property type="match status" value="1"/>
</dbReference>
<dbReference type="PANTHER" id="PTHR24246">
    <property type="entry name" value="OLFACTORY RECEPTOR AND ADENOSINE RECEPTOR"/>
    <property type="match status" value="1"/>
</dbReference>
<dbReference type="InterPro" id="IPR017452">
    <property type="entry name" value="GPCR_Rhodpsn_7TM"/>
</dbReference>
<reference evidence="12 13" key="1">
    <citation type="submission" date="2022-05" db="EMBL/GenBank/DDBJ databases">
        <authorList>
            <consortium name="Genoscope - CEA"/>
            <person name="William W."/>
        </authorList>
    </citation>
    <scope>NUCLEOTIDE SEQUENCE [LARGE SCALE GENOMIC DNA]</scope>
</reference>
<evidence type="ECO:0000256" key="7">
    <source>
        <dbReference type="ARBA" id="ARBA00023170"/>
    </source>
</evidence>
<evidence type="ECO:0000259" key="11">
    <source>
        <dbReference type="PROSITE" id="PS50262"/>
    </source>
</evidence>
<sequence length="168" mass="19470">MAFSLMQLADVADEIYDTLDVHMFVTFALTTDGIIYLFIYLILRKRRKAIPGRDETSQKGEKQLRRLNSEKEFAFTAFLILLALVLTQIPYLVMTVIEANCQSCTETTWFFVCHEFADFILCLNAIANPYLYGWRVKQSRDSLMAVFCRSRLEPADLEISQNTNETRN</sequence>
<feature type="domain" description="G-protein coupled receptors family 1 profile" evidence="11">
    <location>
        <begin position="1"/>
        <end position="132"/>
    </location>
</feature>
<keyword evidence="9" id="KW-0807">Transducer</keyword>
<evidence type="ECO:0000313" key="13">
    <source>
        <dbReference type="Proteomes" id="UP001159427"/>
    </source>
</evidence>
<keyword evidence="7" id="KW-0675">Receptor</keyword>
<keyword evidence="5" id="KW-0297">G-protein coupled receptor</keyword>
<evidence type="ECO:0000256" key="10">
    <source>
        <dbReference type="SAM" id="Phobius"/>
    </source>
</evidence>
<dbReference type="EMBL" id="CALNXI010000228">
    <property type="protein sequence ID" value="CAH3022662.1"/>
    <property type="molecule type" value="Genomic_DNA"/>
</dbReference>
<keyword evidence="13" id="KW-1185">Reference proteome</keyword>
<evidence type="ECO:0000256" key="6">
    <source>
        <dbReference type="ARBA" id="ARBA00023136"/>
    </source>
</evidence>
<feature type="transmembrane region" description="Helical" evidence="10">
    <location>
        <begin position="23"/>
        <end position="43"/>
    </location>
</feature>
<dbReference type="Proteomes" id="UP001159427">
    <property type="component" value="Unassembled WGS sequence"/>
</dbReference>
<dbReference type="PROSITE" id="PS50262">
    <property type="entry name" value="G_PROTEIN_RECEP_F1_2"/>
    <property type="match status" value="1"/>
</dbReference>
<feature type="transmembrane region" description="Helical" evidence="10">
    <location>
        <begin position="109"/>
        <end position="132"/>
    </location>
</feature>
<dbReference type="SUPFAM" id="SSF81321">
    <property type="entry name" value="Family A G protein-coupled receptor-like"/>
    <property type="match status" value="1"/>
</dbReference>
<keyword evidence="6 10" id="KW-0472">Membrane</keyword>
<feature type="transmembrane region" description="Helical" evidence="10">
    <location>
        <begin position="73"/>
        <end position="97"/>
    </location>
</feature>
<evidence type="ECO:0000313" key="12">
    <source>
        <dbReference type="EMBL" id="CAH3022662.1"/>
    </source>
</evidence>
<keyword evidence="4 10" id="KW-1133">Transmembrane helix</keyword>
<evidence type="ECO:0000256" key="5">
    <source>
        <dbReference type="ARBA" id="ARBA00023040"/>
    </source>
</evidence>
<evidence type="ECO:0000256" key="4">
    <source>
        <dbReference type="ARBA" id="ARBA00022989"/>
    </source>
</evidence>
<accession>A0ABN8LZR7</accession>